<dbReference type="EMBL" id="GGEC01063828">
    <property type="protein sequence ID" value="MBX44312.1"/>
    <property type="molecule type" value="Transcribed_RNA"/>
</dbReference>
<accession>A0A2P2NP84</accession>
<organism evidence="1">
    <name type="scientific">Rhizophora mucronata</name>
    <name type="common">Asiatic mangrove</name>
    <dbReference type="NCBI Taxonomy" id="61149"/>
    <lineage>
        <taxon>Eukaryota</taxon>
        <taxon>Viridiplantae</taxon>
        <taxon>Streptophyta</taxon>
        <taxon>Embryophyta</taxon>
        <taxon>Tracheophyta</taxon>
        <taxon>Spermatophyta</taxon>
        <taxon>Magnoliopsida</taxon>
        <taxon>eudicotyledons</taxon>
        <taxon>Gunneridae</taxon>
        <taxon>Pentapetalae</taxon>
        <taxon>rosids</taxon>
        <taxon>fabids</taxon>
        <taxon>Malpighiales</taxon>
        <taxon>Rhizophoraceae</taxon>
        <taxon>Rhizophora</taxon>
    </lineage>
</organism>
<reference evidence="1" key="1">
    <citation type="submission" date="2018-02" db="EMBL/GenBank/DDBJ databases">
        <title>Rhizophora mucronata_Transcriptome.</title>
        <authorList>
            <person name="Meera S.P."/>
            <person name="Sreeshan A."/>
            <person name="Augustine A."/>
        </authorList>
    </citation>
    <scope>NUCLEOTIDE SEQUENCE</scope>
    <source>
        <tissue evidence="1">Leaf</tissue>
    </source>
</reference>
<protein>
    <submittedName>
        <fullName evidence="1">Uncharacterized protein</fullName>
    </submittedName>
</protein>
<evidence type="ECO:0000313" key="1">
    <source>
        <dbReference type="EMBL" id="MBX44312.1"/>
    </source>
</evidence>
<dbReference type="AlphaFoldDB" id="A0A2P2NP84"/>
<proteinExistence type="predicted"/>
<name>A0A2P2NP84_RHIMU</name>
<sequence length="31" mass="3498">MGQVNSFFGCFCQLSSSCINFYVRVTADFII</sequence>